<dbReference type="InterPro" id="IPR003018">
    <property type="entry name" value="GAF"/>
</dbReference>
<dbReference type="InterPro" id="IPR029016">
    <property type="entry name" value="GAF-like_dom_sf"/>
</dbReference>
<dbReference type="SUPFAM" id="SSF55781">
    <property type="entry name" value="GAF domain-like"/>
    <property type="match status" value="1"/>
</dbReference>
<accession>A0AAN2BZL9</accession>
<feature type="domain" description="HAMP" evidence="4">
    <location>
        <begin position="317"/>
        <end position="371"/>
    </location>
</feature>
<dbReference type="NCBIfam" id="TIGR00254">
    <property type="entry name" value="GGDEF"/>
    <property type="match status" value="1"/>
</dbReference>
<dbReference type="Pfam" id="PF13426">
    <property type="entry name" value="PAS_9"/>
    <property type="match status" value="2"/>
</dbReference>
<sequence>MASHSMFRALQNLSLKAKVTSFTLGLFLLSIGVITYKFSSHIREELVVSLSRQQFSEATFMAEHIDSGLRLRVDSLELVASSITPELMGDRTHLYSFLAGRKAIYKLCTLGVVVISGDGRGIADFPQADGRAGADYSRTDYYHQVIATGMPAISKPSLGRFVKYPRLVIAVPIFDRHKRIAGVLAGETSLSDNNLLSGFELKTHPNGRAYLIVSPRDKLVVADTEHILTLQPLPAPGTDQMLDRYLKGFEGSGITTNAQGIEELTSAKYIPSADWFVMSHMPTSLAFERITHIRNEAIEVATIVSLCGIALLWLFLRHELSPLSRSAELIEKLASGVLPPLRRIPLEGSAEIRKLQTSFNHLQKQLLHDEEILREDKALYRSMFTNNTAVKLLIDPSNNAIVDANPAAAAYYGWPVEELLKMRITDIYTMTPELLKQELELALREHRQVFHFRNRLASGEIREVEVHSGHVNYHGKDLLYSVVIDVTERERALHREHIRSEVLEMLARGRELKDILDAIVHQVETEQPQVLCSILLLDKDGRHLLVGAAPSFPDFFNQAVHGFKIGIGHGSCGHAAATGMRTIVSDIQSHPNWAPYKDLAAQAGLASCWSEPVFSSKGSVLGTLALYQRQIASPSKSQIRLIEEMAKIIGIAIERKLDEDELQLASTVFQASPEAIIITDSNNRIVAVNPAFTRITQYEAQEAIGRDPKLLSSGQQGKDFYRAMWSTIQTLGSWQGEIVNRRKNGEIYSEWLTINTVHDENGEVRQRIAIFSDITDKKRSEEIIWRQANYDILTGLPNRRLFHDRLMQEIKREGRDQHSLALMFIDLDHFKEVNDTLGHEAGDNLLMQASKRIAGCIRESDTLARLGGDEFTIILPGLADPKRLGALADTIIQVLSKPFMLGETSTYVSASIGITLYPQDATDLSSLLKNADQAMYVAKARGRNQYSYFTASMQEAALTRMKLSNDLRRALDSGQFELYYQPIIELGSGLPAKAEALLRWHHPKLGFVSPAVFIPMAEEIGLINDIGDWVFRQAALKAKQWCSSEDRRLSAMQISVNKSPRQFITGDSNLSLLNWLRALDIPPSCIVVEITEGLLMDDRAEVQEKLLAFRDAGIQVSLDDFGTGYSAMSYLQRFDIDYLKIDQSFVRDMVTNPGDQAIAEAIIVMAHKLGMKVVAEGVETAEQRDMLLAAGCDYGQGYLFAKPMSAEDFDRYLNDTVTA</sequence>
<feature type="domain" description="EAL" evidence="3">
    <location>
        <begin position="960"/>
        <end position="1217"/>
    </location>
</feature>
<dbReference type="CDD" id="cd18773">
    <property type="entry name" value="PDC1_HK_sensor"/>
    <property type="match status" value="1"/>
</dbReference>
<dbReference type="CDD" id="cd06225">
    <property type="entry name" value="HAMP"/>
    <property type="match status" value="1"/>
</dbReference>
<evidence type="ECO:0000259" key="4">
    <source>
        <dbReference type="PROSITE" id="PS50885"/>
    </source>
</evidence>
<dbReference type="InterPro" id="IPR001633">
    <property type="entry name" value="EAL_dom"/>
</dbReference>
<dbReference type="GO" id="GO:0016020">
    <property type="term" value="C:membrane"/>
    <property type="evidence" value="ECO:0007669"/>
    <property type="project" value="InterPro"/>
</dbReference>
<name>A0AAN2BZL9_9PROT</name>
<keyword evidence="7" id="KW-1185">Reference proteome</keyword>
<dbReference type="InterPro" id="IPR000160">
    <property type="entry name" value="GGDEF_dom"/>
</dbReference>
<dbReference type="GO" id="GO:0003824">
    <property type="term" value="F:catalytic activity"/>
    <property type="evidence" value="ECO:0007669"/>
    <property type="project" value="UniProtKB-ARBA"/>
</dbReference>
<dbReference type="InterPro" id="IPR003660">
    <property type="entry name" value="HAMP_dom"/>
</dbReference>
<dbReference type="SMART" id="SM00052">
    <property type="entry name" value="EAL"/>
    <property type="match status" value="1"/>
</dbReference>
<dbReference type="InterPro" id="IPR000700">
    <property type="entry name" value="PAS-assoc_C"/>
</dbReference>
<evidence type="ECO:0000259" key="3">
    <source>
        <dbReference type="PROSITE" id="PS50883"/>
    </source>
</evidence>
<dbReference type="NCBIfam" id="TIGR00229">
    <property type="entry name" value="sensory_box"/>
    <property type="match status" value="2"/>
</dbReference>
<dbReference type="InterPro" id="IPR035919">
    <property type="entry name" value="EAL_sf"/>
</dbReference>
<dbReference type="PANTHER" id="PTHR44757">
    <property type="entry name" value="DIGUANYLATE CYCLASE DGCP"/>
    <property type="match status" value="1"/>
</dbReference>
<dbReference type="SMART" id="SM00086">
    <property type="entry name" value="PAC"/>
    <property type="match status" value="2"/>
</dbReference>
<dbReference type="SUPFAM" id="SSF55073">
    <property type="entry name" value="Nucleotide cyclase"/>
    <property type="match status" value="1"/>
</dbReference>
<dbReference type="InterPro" id="IPR035965">
    <property type="entry name" value="PAS-like_dom_sf"/>
</dbReference>
<protein>
    <submittedName>
        <fullName evidence="6">Uncharacterized protein</fullName>
    </submittedName>
</protein>
<feature type="domain" description="GGDEF" evidence="5">
    <location>
        <begin position="818"/>
        <end position="951"/>
    </location>
</feature>
<dbReference type="Pfam" id="PF13185">
    <property type="entry name" value="GAF_2"/>
    <property type="match status" value="1"/>
</dbReference>
<dbReference type="SUPFAM" id="SSF141868">
    <property type="entry name" value="EAL domain-like"/>
    <property type="match status" value="1"/>
</dbReference>
<dbReference type="InterPro" id="IPR001610">
    <property type="entry name" value="PAC"/>
</dbReference>
<dbReference type="InterPro" id="IPR052155">
    <property type="entry name" value="Biofilm_reg_signaling"/>
</dbReference>
<dbReference type="SMART" id="SM00091">
    <property type="entry name" value="PAS"/>
    <property type="match status" value="2"/>
</dbReference>
<evidence type="ECO:0000313" key="6">
    <source>
        <dbReference type="EMBL" id="BCK88253.1"/>
    </source>
</evidence>
<dbReference type="Pfam" id="PF00563">
    <property type="entry name" value="EAL"/>
    <property type="match status" value="1"/>
</dbReference>
<dbReference type="Gene3D" id="3.30.70.270">
    <property type="match status" value="1"/>
</dbReference>
<dbReference type="GO" id="GO:0007165">
    <property type="term" value="P:signal transduction"/>
    <property type="evidence" value="ECO:0007669"/>
    <property type="project" value="InterPro"/>
</dbReference>
<dbReference type="AlphaFoldDB" id="A0AAN2BZL9"/>
<dbReference type="KEGG" id="seme:MIZ01_2055"/>
<organism evidence="6 7">
    <name type="scientific">Sideroxyarcus emersonii</name>
    <dbReference type="NCBI Taxonomy" id="2764705"/>
    <lineage>
        <taxon>Bacteria</taxon>
        <taxon>Pseudomonadati</taxon>
        <taxon>Pseudomonadota</taxon>
        <taxon>Betaproteobacteria</taxon>
        <taxon>Nitrosomonadales</taxon>
        <taxon>Gallionellaceae</taxon>
        <taxon>Sideroxyarcus</taxon>
    </lineage>
</organism>
<dbReference type="PROSITE" id="PS50883">
    <property type="entry name" value="EAL"/>
    <property type="match status" value="1"/>
</dbReference>
<dbReference type="CDD" id="cd00130">
    <property type="entry name" value="PAS"/>
    <property type="match status" value="2"/>
</dbReference>
<proteinExistence type="predicted"/>
<feature type="domain" description="PAC" evidence="2">
    <location>
        <begin position="732"/>
        <end position="786"/>
    </location>
</feature>
<dbReference type="RefSeq" id="WP_237246787.1">
    <property type="nucleotide sequence ID" value="NZ_AP023423.1"/>
</dbReference>
<dbReference type="Gene3D" id="3.20.20.450">
    <property type="entry name" value="EAL domain"/>
    <property type="match status" value="1"/>
</dbReference>
<dbReference type="PROSITE" id="PS50112">
    <property type="entry name" value="PAS"/>
    <property type="match status" value="1"/>
</dbReference>
<dbReference type="InterPro" id="IPR043128">
    <property type="entry name" value="Rev_trsase/Diguanyl_cyclase"/>
</dbReference>
<feature type="domain" description="PAS" evidence="1">
    <location>
        <begin position="661"/>
        <end position="706"/>
    </location>
</feature>
<dbReference type="InterPro" id="IPR029787">
    <property type="entry name" value="Nucleotide_cyclase"/>
</dbReference>
<evidence type="ECO:0000259" key="1">
    <source>
        <dbReference type="PROSITE" id="PS50112"/>
    </source>
</evidence>
<dbReference type="EMBL" id="AP023423">
    <property type="protein sequence ID" value="BCK88253.1"/>
    <property type="molecule type" value="Genomic_DNA"/>
</dbReference>
<dbReference type="InterPro" id="IPR000014">
    <property type="entry name" value="PAS"/>
</dbReference>
<dbReference type="FunFam" id="3.30.70.270:FF:000001">
    <property type="entry name" value="Diguanylate cyclase domain protein"/>
    <property type="match status" value="1"/>
</dbReference>
<dbReference type="Gene3D" id="3.30.450.40">
    <property type="match status" value="1"/>
</dbReference>
<dbReference type="PROSITE" id="PS50887">
    <property type="entry name" value="GGDEF"/>
    <property type="match status" value="1"/>
</dbReference>
<dbReference type="SMART" id="SM00065">
    <property type="entry name" value="GAF"/>
    <property type="match status" value="1"/>
</dbReference>
<dbReference type="Pfam" id="PF00990">
    <property type="entry name" value="GGDEF"/>
    <property type="match status" value="1"/>
</dbReference>
<gene>
    <name evidence="6" type="ORF">MIZ01_2055</name>
</gene>
<dbReference type="CDD" id="cd01949">
    <property type="entry name" value="GGDEF"/>
    <property type="match status" value="1"/>
</dbReference>
<dbReference type="Gene3D" id="3.30.450.20">
    <property type="entry name" value="PAS domain"/>
    <property type="match status" value="3"/>
</dbReference>
<dbReference type="Proteomes" id="UP001320326">
    <property type="component" value="Chromosome"/>
</dbReference>
<reference evidence="6 7" key="1">
    <citation type="journal article" date="2022" name="Int. J. Syst. Evol. Microbiol.">
        <title>&lt;i&gt;Sideroxyarcus emersonii&lt;/i&gt; gen. nov. sp. nov., a neutrophilic, microaerobic iron- and thiosulfate-oxidizing bacterium isolated from iron-rich wetland sediment.</title>
        <authorList>
            <person name="Kato S."/>
            <person name="Itoh T."/>
            <person name="Iino T."/>
            <person name="Ohkuma M."/>
        </authorList>
    </citation>
    <scope>NUCLEOTIDE SEQUENCE [LARGE SCALE GENOMIC DNA]</scope>
    <source>
        <strain evidence="6 7">MIZ01</strain>
    </source>
</reference>
<dbReference type="SUPFAM" id="SSF55785">
    <property type="entry name" value="PYP-like sensor domain (PAS domain)"/>
    <property type="match status" value="2"/>
</dbReference>
<dbReference type="PROSITE" id="PS50113">
    <property type="entry name" value="PAC"/>
    <property type="match status" value="1"/>
</dbReference>
<evidence type="ECO:0000259" key="2">
    <source>
        <dbReference type="PROSITE" id="PS50113"/>
    </source>
</evidence>
<dbReference type="PROSITE" id="PS50885">
    <property type="entry name" value="HAMP"/>
    <property type="match status" value="1"/>
</dbReference>
<dbReference type="SMART" id="SM00267">
    <property type="entry name" value="GGDEF"/>
    <property type="match status" value="1"/>
</dbReference>
<dbReference type="CDD" id="cd01948">
    <property type="entry name" value="EAL"/>
    <property type="match status" value="1"/>
</dbReference>
<dbReference type="Gene3D" id="6.10.340.10">
    <property type="match status" value="1"/>
</dbReference>
<evidence type="ECO:0000259" key="5">
    <source>
        <dbReference type="PROSITE" id="PS50887"/>
    </source>
</evidence>
<dbReference type="PANTHER" id="PTHR44757:SF2">
    <property type="entry name" value="BIOFILM ARCHITECTURE MAINTENANCE PROTEIN MBAA"/>
    <property type="match status" value="1"/>
</dbReference>
<evidence type="ECO:0000313" key="7">
    <source>
        <dbReference type="Proteomes" id="UP001320326"/>
    </source>
</evidence>